<evidence type="ECO:0000313" key="2">
    <source>
        <dbReference type="EMBL" id="GAG49348.1"/>
    </source>
</evidence>
<protein>
    <recommendedName>
        <fullName evidence="1">CN hydrolase domain-containing protein</fullName>
    </recommendedName>
</protein>
<feature type="non-terminal residue" evidence="2">
    <location>
        <position position="118"/>
    </location>
</feature>
<evidence type="ECO:0000259" key="1">
    <source>
        <dbReference type="Pfam" id="PF00795"/>
    </source>
</evidence>
<name>X0YLD3_9ZZZZ</name>
<dbReference type="EMBL" id="BARS01053175">
    <property type="protein sequence ID" value="GAG49348.1"/>
    <property type="molecule type" value="Genomic_DNA"/>
</dbReference>
<dbReference type="CDD" id="cd00590">
    <property type="entry name" value="RRM_SF"/>
    <property type="match status" value="1"/>
</dbReference>
<dbReference type="AlphaFoldDB" id="X0YLD3"/>
<feature type="domain" description="CN hydrolase" evidence="1">
    <location>
        <begin position="58"/>
        <end position="117"/>
    </location>
</feature>
<gene>
    <name evidence="2" type="ORF">S01H1_78947</name>
</gene>
<proteinExistence type="predicted"/>
<reference evidence="2" key="1">
    <citation type="journal article" date="2014" name="Front. Microbiol.">
        <title>High frequency of phylogenetically diverse reductive dehalogenase-homologous genes in deep subseafloor sedimentary metagenomes.</title>
        <authorList>
            <person name="Kawai M."/>
            <person name="Futagami T."/>
            <person name="Toyoda A."/>
            <person name="Takaki Y."/>
            <person name="Nishi S."/>
            <person name="Hori S."/>
            <person name="Arai W."/>
            <person name="Tsubouchi T."/>
            <person name="Morono Y."/>
            <person name="Uchiyama I."/>
            <person name="Ito T."/>
            <person name="Fujiyama A."/>
            <person name="Inagaki F."/>
            <person name="Takami H."/>
        </authorList>
    </citation>
    <scope>NUCLEOTIDE SEQUENCE</scope>
    <source>
        <strain evidence="2">Expedition CK06-06</strain>
    </source>
</reference>
<dbReference type="InterPro" id="IPR003010">
    <property type="entry name" value="C-N_Hydrolase"/>
</dbReference>
<organism evidence="2">
    <name type="scientific">marine sediment metagenome</name>
    <dbReference type="NCBI Taxonomy" id="412755"/>
    <lineage>
        <taxon>unclassified sequences</taxon>
        <taxon>metagenomes</taxon>
        <taxon>ecological metagenomes</taxon>
    </lineage>
</organism>
<dbReference type="Pfam" id="PF00795">
    <property type="entry name" value="CN_hydrolase"/>
    <property type="match status" value="1"/>
</dbReference>
<dbReference type="SUPFAM" id="SSF56317">
    <property type="entry name" value="Carbon-nitrogen hydrolase"/>
    <property type="match status" value="1"/>
</dbReference>
<dbReference type="InterPro" id="IPR036526">
    <property type="entry name" value="C-N_Hydrolase_sf"/>
</dbReference>
<comment type="caution">
    <text evidence="2">The sequence shown here is derived from an EMBL/GenBank/DDBJ whole genome shotgun (WGS) entry which is preliminary data.</text>
</comment>
<accession>X0YLD3</accession>
<dbReference type="Gene3D" id="3.60.110.10">
    <property type="entry name" value="Carbon-nitrogen hydrolase"/>
    <property type="match status" value="1"/>
</dbReference>
<sequence>MRTVTVFSTCILIVALAGFAFAQEASAAKAIPQLDREKLPGRQVKVAAICIGFGGEHDAKLRLAIEHLHTAGKNGVDIACLPEEFAGTKAEPIPGPTTKAVAKLAKRYNMYVICPIRE</sequence>